<feature type="non-terminal residue" evidence="1">
    <location>
        <position position="61"/>
    </location>
</feature>
<name>A0A815Q6Y4_9BILA</name>
<comment type="caution">
    <text evidence="1">The sequence shown here is derived from an EMBL/GenBank/DDBJ whole genome shotgun (WGS) entry which is preliminary data.</text>
</comment>
<accession>A0A815Q6Y4</accession>
<dbReference type="OrthoDB" id="10058660at2759"/>
<evidence type="ECO:0000313" key="2">
    <source>
        <dbReference type="Proteomes" id="UP000663882"/>
    </source>
</evidence>
<protein>
    <submittedName>
        <fullName evidence="1">Uncharacterized protein</fullName>
    </submittedName>
</protein>
<evidence type="ECO:0000313" key="1">
    <source>
        <dbReference type="EMBL" id="CAF1459381.1"/>
    </source>
</evidence>
<reference evidence="1" key="1">
    <citation type="submission" date="2021-02" db="EMBL/GenBank/DDBJ databases">
        <authorList>
            <person name="Nowell W R."/>
        </authorList>
    </citation>
    <scope>NUCLEOTIDE SEQUENCE</scope>
</reference>
<sequence length="61" mass="7241">MVDVLYSLLDVNIIFYRLILHSLYIHHLDLTANTLINDNSSLDNQIFDRIRTKILPQIHHK</sequence>
<organism evidence="1 2">
    <name type="scientific">Rotaria sordida</name>
    <dbReference type="NCBI Taxonomy" id="392033"/>
    <lineage>
        <taxon>Eukaryota</taxon>
        <taxon>Metazoa</taxon>
        <taxon>Spiralia</taxon>
        <taxon>Gnathifera</taxon>
        <taxon>Rotifera</taxon>
        <taxon>Eurotatoria</taxon>
        <taxon>Bdelloidea</taxon>
        <taxon>Philodinida</taxon>
        <taxon>Philodinidae</taxon>
        <taxon>Rotaria</taxon>
    </lineage>
</organism>
<proteinExistence type="predicted"/>
<dbReference type="AlphaFoldDB" id="A0A815Q6Y4"/>
<dbReference type="EMBL" id="CAJNOO010006968">
    <property type="protein sequence ID" value="CAF1459381.1"/>
    <property type="molecule type" value="Genomic_DNA"/>
</dbReference>
<gene>
    <name evidence="1" type="ORF">RFH988_LOCUS37088</name>
</gene>
<dbReference type="Proteomes" id="UP000663882">
    <property type="component" value="Unassembled WGS sequence"/>
</dbReference>